<evidence type="ECO:0000313" key="2">
    <source>
        <dbReference type="Proteomes" id="UP000078446"/>
    </source>
</evidence>
<protein>
    <submittedName>
        <fullName evidence="1">Uncharacterized protein</fullName>
    </submittedName>
</protein>
<organism evidence="1 2">
    <name type="scientific">Moraxella catarrhalis</name>
    <name type="common">Branhamella catarrhalis</name>
    <dbReference type="NCBI Taxonomy" id="480"/>
    <lineage>
        <taxon>Bacteria</taxon>
        <taxon>Pseudomonadati</taxon>
        <taxon>Pseudomonadota</taxon>
        <taxon>Gammaproteobacteria</taxon>
        <taxon>Moraxellales</taxon>
        <taxon>Moraxellaceae</taxon>
        <taxon>Moraxella</taxon>
    </lineage>
</organism>
<reference evidence="1 2" key="1">
    <citation type="journal article" date="2016" name="Genome Biol. Evol.">
        <title>Comparative Genomic Analyses of the Moraxella catarrhalis Serosensitive and Seroresistant Lineages Demonstrate Their Independent Evolution.</title>
        <authorList>
            <person name="Earl J.P."/>
            <person name="de Vries S.P."/>
            <person name="Ahmed A."/>
            <person name="Powell E."/>
            <person name="Schultz M.P."/>
            <person name="Hermans P.W."/>
            <person name="Hill D.J."/>
            <person name="Zhou Z."/>
            <person name="Constantinidou C.I."/>
            <person name="Hu F.Z."/>
            <person name="Bootsma H.J."/>
            <person name="Ehrlich G.D."/>
        </authorList>
    </citation>
    <scope>NUCLEOTIDE SEQUENCE [LARGE SCALE GENOMIC DNA]</scope>
    <source>
        <strain evidence="1 2">Z7574</strain>
    </source>
</reference>
<dbReference type="Proteomes" id="UP000078446">
    <property type="component" value="Unassembled WGS sequence"/>
</dbReference>
<proteinExistence type="predicted"/>
<gene>
    <name evidence="1" type="ORF">AO382_0701</name>
</gene>
<sequence length="44" mass="5285">MRLPTWQPSISHCFFCKIDGMGITQWWSFFSMYAFLKLSAHLRD</sequence>
<comment type="caution">
    <text evidence="1">The sequence shown here is derived from an EMBL/GenBank/DDBJ whole genome shotgun (WGS) entry which is preliminary data.</text>
</comment>
<dbReference type="EMBL" id="LXHE01000005">
    <property type="protein sequence ID" value="OAV01426.1"/>
    <property type="molecule type" value="Genomic_DNA"/>
</dbReference>
<evidence type="ECO:0000313" key="1">
    <source>
        <dbReference type="EMBL" id="OAV01426.1"/>
    </source>
</evidence>
<accession>A0A7Z1A4A4</accession>
<name>A0A7Z1A4A4_MORCA</name>
<dbReference type="AlphaFoldDB" id="A0A7Z1A4A4"/>